<dbReference type="Proteomes" id="UP001172457">
    <property type="component" value="Chromosome 1"/>
</dbReference>
<dbReference type="Pfam" id="PF13976">
    <property type="entry name" value="gag_pre-integrs"/>
    <property type="match status" value="1"/>
</dbReference>
<dbReference type="InterPro" id="IPR036397">
    <property type="entry name" value="RNaseH_sf"/>
</dbReference>
<dbReference type="PROSITE" id="PS50994">
    <property type="entry name" value="INTEGRASE"/>
    <property type="match status" value="2"/>
</dbReference>
<dbReference type="GO" id="GO:0003676">
    <property type="term" value="F:nucleic acid binding"/>
    <property type="evidence" value="ECO:0007669"/>
    <property type="project" value="InterPro"/>
</dbReference>
<feature type="region of interest" description="Disordered" evidence="5">
    <location>
        <begin position="712"/>
        <end position="852"/>
    </location>
</feature>
<comment type="caution">
    <text evidence="7">The sequence shown here is derived from an EMBL/GenBank/DDBJ whole genome shotgun (WGS) entry which is preliminary data.</text>
</comment>
<dbReference type="InterPro" id="IPR057670">
    <property type="entry name" value="SH3_retrovirus"/>
</dbReference>
<dbReference type="Pfam" id="PF07727">
    <property type="entry name" value="RVT_2"/>
    <property type="match status" value="2"/>
</dbReference>
<dbReference type="InterPro" id="IPR025724">
    <property type="entry name" value="GAG-pre-integrase_dom"/>
</dbReference>
<dbReference type="InterPro" id="IPR001584">
    <property type="entry name" value="Integrase_cat-core"/>
</dbReference>
<evidence type="ECO:0000256" key="5">
    <source>
        <dbReference type="SAM" id="MobiDB-lite"/>
    </source>
</evidence>
<dbReference type="GO" id="GO:0046872">
    <property type="term" value="F:metal ion binding"/>
    <property type="evidence" value="ECO:0007669"/>
    <property type="project" value="UniProtKB-KW"/>
</dbReference>
<feature type="region of interest" description="Disordered" evidence="5">
    <location>
        <begin position="277"/>
        <end position="314"/>
    </location>
</feature>
<evidence type="ECO:0000256" key="3">
    <source>
        <dbReference type="ARBA" id="ARBA00022750"/>
    </source>
</evidence>
<dbReference type="GO" id="GO:0004190">
    <property type="term" value="F:aspartic-type endopeptidase activity"/>
    <property type="evidence" value="ECO:0007669"/>
    <property type="project" value="UniProtKB-KW"/>
</dbReference>
<accession>A0AA38TR98</accession>
<feature type="compositionally biased region" description="Polar residues" evidence="5">
    <location>
        <begin position="831"/>
        <end position="852"/>
    </location>
</feature>
<evidence type="ECO:0000256" key="1">
    <source>
        <dbReference type="ARBA" id="ARBA00022670"/>
    </source>
</evidence>
<evidence type="ECO:0000256" key="4">
    <source>
        <dbReference type="ARBA" id="ARBA00022801"/>
    </source>
</evidence>
<sequence length="2633" mass="299525">MTTVVAFTPVEKTTHNSHKFGFTLSPNNYGYWKAMIQPFLVTNNLFGYVDGTIPCPPMTIPGPSSSEKEAATVVPPPQPNPNYTAWVSNDAHVRMLITSTISEASFQHVQGITSRDLWLSLERAYAPHTSSREYTLKTQLLKLEMKPDETSSAYLTRAQEYADALANIGEPMKEKDLVMLVISGLREEYNGLKSTLLGRQFPTAFAELHGLLSDHDYMIKKFPTEVSLPQAFTAVTNNRNSAVPTATTSTPQPDQLQAIQQLLSQLGLQVQPVNTQPAQAFYTNRSGNSRGRGSRRGRGNYNRGQGGGNRNQFSWASNQNTVFGSCNRCGIGHIPSHCPNRDPATMRTRQPPSANFTEYRSQGWLPDTGSSHHVAPDLSSFDNSEAYYGEDNLHVGNGKGLPILHIGSSHLYSPNKTFSLKDILHVPDIKQNLLSVQKFCLDNHVYFEFHSTFFVVKDKFTHTILLMGPSNGGLYSFRLPQTQPVQKMSFSTARASSTTWHQRLGHPHPQLLKFMWIFPLKLKSDVYATFKRFLAMVERHFHTKLKSVQTDWGGEFRNLSQFFSPLGITHRLSCPHTSEQNGFVERRHRHVVETGLTLLAQSHVPQRFWHFAFDTAVYLINRMPSRTNSNTSPFEHVFKHKPDFSFLRVFGCQCYPHLRPYNKHKMDFRSTPCVFLGYSTTHHGYRCYDPQSDRIYVARHVRFNEQFFPFQITIPSPPTPTPTSPNPYVSTYPNTDLPPTYSPSAGPTAQSVPQETTPTTTLPNDPLTTQPPLVHTYHRRSKATKPLSQPAPTDQTTTEPPPQPSPPPSSTTAQPTRTRPPNLRPNPKKTQPYNASSYHTQHPSPDTEPTSFTIANRYPQWRNAMAEEYSALMRNGTWTLVPRVPNSNVVDSKWVYKLKRDQTGAIKRYKARLVARGFRQQPGIDYQETFSPVVKSTTIRVVLSLAVTQKWSLRQLDVQNAFLHGDLNETVYLQQPPGFVDPAKPDHVCLLHKSLYGLKQAPRAWFHRLSTVLHSLGFQGSKTDPSLFIYSDRGTILYMLVYVDDIILTGNNPEAIDNVVQRLSQSFAVQDMGRLDPRLGIGFLLSAVHVLVSLDSQQWYQSHFLNLTDQMSQISIPFYSPEESLRLITGKWKLTGHNFPVWKLHLRNVLCAQDKLYVINKPVSRPKSNAPEEEFAEYFRYLTDESDVMSILIFSMSPEFTGDLRVKSCHEVVRDVENQLGLYKHTGKLLIMQEILSLKLQKGQSVKNHLVDMRRLFKCLSRLGYKMTQEELVYLMWFSLTKEVQDTASAYMKEPKSDVDKVHEDILASLEPVPEPANLMDTDIIDELGDLSCPECGSEDICEHSMNIDQMDIGLPDTPGIFMIDCLITSYESWVIDTGSGNHICNHLQGFTRRKTLRKDRSNLRVGEGTPLIAEAVGSYSLSLPSGLVLELNNCYYIPNMIKNVLSFDLLVDQGFYYKYSYKMISVFKDNIFYFKATPVDGLYTVNLKDNNSEIYHISKRSKDIEDQTYLWHCRLGHINKKRVELLLKGGFLGNFNYKPFDNCESCLSGKMTKQPFNSENERATDLLEIIHTDVCGPFSHVARGGYRYFITFTDDFSRYGYVYLMRHKSETFEKFKEYQNEVQNLLDKRIKFLRSDRGGEYLSDEFDNHLMECGIVSQLTPPYTPQMNGVSERRNRTLLDMVRTMMCHSSLPVSFWGHALETAAHILNRAPTKSVEKTPYELWKGKKPNISFLKIWGCEVYVKRPTSEKLKPKSDKCFFVGYPKTTVGYYFYNLEENKVFVARNGKFLEEKFLSLENTRKDVDLQIVDEENTTPVVEPEIQHDNVEPQSEPIEEVRTQDLRRSSRVRQEPDRYLGFLVSQDSGDLNEPTSMEKLCQAVWELTDLPQHCKAVGRKWVFKKKTDMDGNVHTFKARLVAKGFTQTHGIDYDETFSPVAMLKSIRILMAISAYFNYEIWQMDVKTAFLNGKLTEDVYMEQPEGFEDPKNPNKVCKLLKSIYGLKQASRSWNLHFDERIKEFGFAKSEFEPCVYTKFSGSIVTFLVLYVDDILLIGNNVPTLQSVKEWLSKCFQMKYLGEAAYILGIKIYRNRSKRLIGLSQSTYIDKVLKRFRMDESKKGFIPMQHGIVLSKTQCPVSSEDQDRMKSVPYASAIGSIMYAMLCTRPDVAYSTDRDDFRSQSGYVFTLNGGAISWKSSKQDTIADSTTEAEYIAACDAAKEAVWLRNFLSDLRVVASISRPIDIFCDNSGAVAQAKEPREHHKSRHVLRKYHLIREIIGRGDVRICKIPTEDNVADPLTKPLARAKHEAHANSIGMQYLEARLDPRLGIGFLLSAVHVLVSLDSQHYFLGIEVASQGHDMILSQRKYILELLQRAGLSNAKPVSSPMTTNANLALGDSATLADPVKYRQIVGALQYVTLSRPDITFAVNKVCQFMHSPTENHWTAVKRILRYLQGTADYGLRILHDSGTILHAYTDSAYNSLTGFSDADWAGCPDDRRSTGGYAIYLGSNLVSWSARKQRTVSRSSTESEYKALADTVAELTWLQTLLRELRVPVKSIPTLWCDNLGATYLSANPVFHARTKHVEVDFHFVREMVAQRKLSIQFISTDDQIADVFTKPLPSQRFLLLRSKLQVAPRP</sequence>
<dbReference type="InterPro" id="IPR012337">
    <property type="entry name" value="RNaseH-like_sf"/>
</dbReference>
<evidence type="ECO:0000313" key="7">
    <source>
        <dbReference type="EMBL" id="KAJ9565633.1"/>
    </source>
</evidence>
<dbReference type="SUPFAM" id="SSF56672">
    <property type="entry name" value="DNA/RNA polymerases"/>
    <property type="match status" value="3"/>
</dbReference>
<feature type="compositionally biased region" description="Polar residues" evidence="5">
    <location>
        <begin position="742"/>
        <end position="755"/>
    </location>
</feature>
<keyword evidence="4" id="KW-0378">Hydrolase</keyword>
<dbReference type="PANTHER" id="PTHR42648">
    <property type="entry name" value="TRANSPOSASE, PUTATIVE-RELATED"/>
    <property type="match status" value="1"/>
</dbReference>
<dbReference type="GO" id="GO:0006508">
    <property type="term" value="P:proteolysis"/>
    <property type="evidence" value="ECO:0007669"/>
    <property type="project" value="UniProtKB-KW"/>
</dbReference>
<dbReference type="Pfam" id="PF25597">
    <property type="entry name" value="SH3_retrovirus"/>
    <property type="match status" value="2"/>
</dbReference>
<reference evidence="7" key="1">
    <citation type="submission" date="2023-03" db="EMBL/GenBank/DDBJ databases">
        <title>Chromosome-scale reference genome and RAD-based genetic map of yellow starthistle (Centaurea solstitialis) reveal putative structural variation and QTLs associated with invader traits.</title>
        <authorList>
            <person name="Reatini B."/>
            <person name="Cang F.A."/>
            <person name="Jiang Q."/>
            <person name="Mckibben M.T.W."/>
            <person name="Barker M.S."/>
            <person name="Rieseberg L.H."/>
            <person name="Dlugosch K.M."/>
        </authorList>
    </citation>
    <scope>NUCLEOTIDE SEQUENCE</scope>
    <source>
        <strain evidence="7">CAN-66</strain>
        <tissue evidence="7">Leaf</tissue>
    </source>
</reference>
<feature type="compositionally biased region" description="Low complexity" evidence="5">
    <location>
        <begin position="810"/>
        <end position="821"/>
    </location>
</feature>
<dbReference type="InterPro" id="IPR043502">
    <property type="entry name" value="DNA/RNA_pol_sf"/>
</dbReference>
<evidence type="ECO:0000259" key="6">
    <source>
        <dbReference type="PROSITE" id="PS50994"/>
    </source>
</evidence>
<dbReference type="PANTHER" id="PTHR42648:SF27">
    <property type="entry name" value="RNA-DIRECTED DNA POLYMERASE"/>
    <property type="match status" value="1"/>
</dbReference>
<organism evidence="7 8">
    <name type="scientific">Centaurea solstitialis</name>
    <name type="common">yellow star-thistle</name>
    <dbReference type="NCBI Taxonomy" id="347529"/>
    <lineage>
        <taxon>Eukaryota</taxon>
        <taxon>Viridiplantae</taxon>
        <taxon>Streptophyta</taxon>
        <taxon>Embryophyta</taxon>
        <taxon>Tracheophyta</taxon>
        <taxon>Spermatophyta</taxon>
        <taxon>Magnoliopsida</taxon>
        <taxon>eudicotyledons</taxon>
        <taxon>Gunneridae</taxon>
        <taxon>Pentapetalae</taxon>
        <taxon>asterids</taxon>
        <taxon>campanulids</taxon>
        <taxon>Asterales</taxon>
        <taxon>Asteraceae</taxon>
        <taxon>Carduoideae</taxon>
        <taxon>Cardueae</taxon>
        <taxon>Centaureinae</taxon>
        <taxon>Centaurea</taxon>
    </lineage>
</organism>
<dbReference type="InterPro" id="IPR039537">
    <property type="entry name" value="Retrotran_Ty1/copia-like"/>
</dbReference>
<dbReference type="CDD" id="cd09272">
    <property type="entry name" value="RNase_HI_RT_Ty1"/>
    <property type="match status" value="2"/>
</dbReference>
<dbReference type="Pfam" id="PF00665">
    <property type="entry name" value="rve"/>
    <property type="match status" value="1"/>
</dbReference>
<feature type="domain" description="Integrase catalytic" evidence="6">
    <location>
        <begin position="513"/>
        <end position="641"/>
    </location>
</feature>
<feature type="compositionally biased region" description="Pro residues" evidence="5">
    <location>
        <begin position="799"/>
        <end position="809"/>
    </location>
</feature>
<keyword evidence="3" id="KW-0064">Aspartyl protease</keyword>
<evidence type="ECO:0000313" key="8">
    <source>
        <dbReference type="Proteomes" id="UP001172457"/>
    </source>
</evidence>
<dbReference type="GO" id="GO:0015074">
    <property type="term" value="P:DNA integration"/>
    <property type="evidence" value="ECO:0007669"/>
    <property type="project" value="InterPro"/>
</dbReference>
<feature type="compositionally biased region" description="Low complexity" evidence="5">
    <location>
        <begin position="756"/>
        <end position="773"/>
    </location>
</feature>
<keyword evidence="2" id="KW-0479">Metal-binding</keyword>
<evidence type="ECO:0000256" key="2">
    <source>
        <dbReference type="ARBA" id="ARBA00022723"/>
    </source>
</evidence>
<proteinExistence type="predicted"/>
<keyword evidence="1" id="KW-0645">Protease</keyword>
<dbReference type="Pfam" id="PF14223">
    <property type="entry name" value="Retrotran_gag_2"/>
    <property type="match status" value="1"/>
</dbReference>
<feature type="compositionally biased region" description="Pro residues" evidence="5">
    <location>
        <begin position="715"/>
        <end position="725"/>
    </location>
</feature>
<keyword evidence="8" id="KW-1185">Reference proteome</keyword>
<gene>
    <name evidence="7" type="ORF">OSB04_001599</name>
</gene>
<protein>
    <recommendedName>
        <fullName evidence="6">Integrase catalytic domain-containing protein</fullName>
    </recommendedName>
</protein>
<dbReference type="Pfam" id="PF22936">
    <property type="entry name" value="Pol_BBD"/>
    <property type="match status" value="2"/>
</dbReference>
<dbReference type="Gene3D" id="3.30.420.10">
    <property type="entry name" value="Ribonuclease H-like superfamily/Ribonuclease H"/>
    <property type="match status" value="2"/>
</dbReference>
<feature type="domain" description="Integrase catalytic" evidence="6">
    <location>
        <begin position="1552"/>
        <end position="1728"/>
    </location>
</feature>
<dbReference type="SUPFAM" id="SSF53098">
    <property type="entry name" value="Ribonuclease H-like"/>
    <property type="match status" value="2"/>
</dbReference>
<dbReference type="InterPro" id="IPR013103">
    <property type="entry name" value="RVT_2"/>
</dbReference>
<name>A0AA38TR98_9ASTR</name>
<dbReference type="InterPro" id="IPR054722">
    <property type="entry name" value="PolX-like_BBD"/>
</dbReference>
<dbReference type="EMBL" id="JARYMX010000001">
    <property type="protein sequence ID" value="KAJ9565633.1"/>
    <property type="molecule type" value="Genomic_DNA"/>
</dbReference>